<evidence type="ECO:0000313" key="7">
    <source>
        <dbReference type="Proteomes" id="UP000249135"/>
    </source>
</evidence>
<evidence type="ECO:0000259" key="4">
    <source>
        <dbReference type="Pfam" id="PF20148"/>
    </source>
</evidence>
<sequence length="1014" mass="107224">MNKKRLRCLVAVCADVMGPKLRGRGRLLIGCMLTLAIGGFFDSAYALVPFSQYTSPSMWIIGQTLGPASVPTLCETHAAQSNQYGAGDVNPVFSYSVADLTEASCSILRSDGGQLYPSFYPAVAPCPSNSTPPTSGGGCQCNAGYQENGAHTACEAAVPEPNLLGGQSCRSPVAGTSTPFPITPATAEKYRSETDWTDSGPAALSLIRTYRSNWGSDTSRPDVGLGQVWNHNHAIALKATPSSSPTAVAITSPEGYLRTFVKAVGSSTWTATNGADVLTESGGAWLYRRSDDDAVLAFTSDGKLQTRTERGGFTYTYAYDGSGRLASVSNGFGRSMAFAYAGGKLATVTTPDGRAIGYTYDASGRLATVLYPDGKSRGFLYENASFPQALTGILDESGVRWGTFAYDSDGRAVSTELAGGVNKYQVSYPSSSSATLTYPGGGQLKHLYDATGRLTGLNWNGAALVNNITWNALGQPTGWTWAFSSTSPKLSAARSYDTAGRTTATEFASYAYDAAGQITGVTQNLYRPGSTSATGTNVVAGNVSFTASYDELGRLTSFDAPASPGPQLVANTAGYGYDANGNRTTSSRTQGSTTTSRSYSPIANTNRLGGFSQSVGATTTSVTYGYDANGQQTTDGLNRFYYDARQRLASVAQGATDTSAVTRYAHNALGQRLFKTEALYPTQGTSGSALTAFQAKSWSPGTVSAEQLGYAFAYDEAGTLLAEVGMGGATSAGTTLHVYLPTAAGPMPVAAVINGTRYAVHADHLNTPRKITAANGTVLWQWGYSGFGEDEPTTAAKRFTNATTNPNTGTTSSTAITYNLRYPGQYFDKESGLFDNWHRFYDPRTGRYTQGDLIGLDGGWNRFGYAYQNAMLYSDSTGLIVGVDDLAIGGVVVTTGCLLSPGCREMVGSAMSSAVNAVGSAASRAVDTVKNICSPGDQDPCKGLRHQIQEHERKLREYMANPMAADNKGFLAGALASGNRDLYDKIYASRILSLQRQIANFKKLLEECEKRNGR</sequence>
<dbReference type="PANTHER" id="PTHR32305:SF15">
    <property type="entry name" value="PROTEIN RHSA-RELATED"/>
    <property type="match status" value="1"/>
</dbReference>
<feature type="region of interest" description="Disordered" evidence="2">
    <location>
        <begin position="576"/>
        <end position="603"/>
    </location>
</feature>
<keyword evidence="3" id="KW-0472">Membrane</keyword>
<feature type="transmembrane region" description="Helical" evidence="3">
    <location>
        <begin position="27"/>
        <end position="48"/>
    </location>
</feature>
<keyword evidence="3" id="KW-1133">Transmembrane helix</keyword>
<evidence type="ECO:0000259" key="5">
    <source>
        <dbReference type="Pfam" id="PF25023"/>
    </source>
</evidence>
<dbReference type="InterPro" id="IPR022385">
    <property type="entry name" value="Rhs_assc_core"/>
</dbReference>
<dbReference type="NCBIfam" id="TIGR03696">
    <property type="entry name" value="Rhs_assc_core"/>
    <property type="match status" value="1"/>
</dbReference>
<dbReference type="InterPro" id="IPR006530">
    <property type="entry name" value="YD"/>
</dbReference>
<dbReference type="Pfam" id="PF25023">
    <property type="entry name" value="TEN_YD-shell"/>
    <property type="match status" value="1"/>
</dbReference>
<keyword evidence="1" id="KW-0677">Repeat</keyword>
<evidence type="ECO:0000256" key="3">
    <source>
        <dbReference type="SAM" id="Phobius"/>
    </source>
</evidence>
<dbReference type="NCBIfam" id="TIGR01643">
    <property type="entry name" value="YD_repeat_2x"/>
    <property type="match status" value="2"/>
</dbReference>
<keyword evidence="3" id="KW-0812">Transmembrane</keyword>
<protein>
    <recommendedName>
        <fullName evidence="8">RHS repeat protein</fullName>
    </recommendedName>
</protein>
<dbReference type="InterPro" id="IPR045351">
    <property type="entry name" value="DUF6531"/>
</dbReference>
<reference evidence="6 7" key="1">
    <citation type="submission" date="2017-08" db="EMBL/GenBank/DDBJ databases">
        <title>Infants hospitalized years apart are colonized by the same room-sourced microbial strains.</title>
        <authorList>
            <person name="Brooks B."/>
            <person name="Olm M.R."/>
            <person name="Firek B.A."/>
            <person name="Baker R."/>
            <person name="Thomas B.C."/>
            <person name="Morowitz M.J."/>
            <person name="Banfield J.F."/>
        </authorList>
    </citation>
    <scope>NUCLEOTIDE SEQUENCE [LARGE SCALE GENOMIC DNA]</scope>
    <source>
        <strain evidence="6">S2_005_003_R2_41</strain>
    </source>
</reference>
<evidence type="ECO:0000256" key="1">
    <source>
        <dbReference type="ARBA" id="ARBA00022737"/>
    </source>
</evidence>
<organism evidence="6 7">
    <name type="scientific">Variovorax paradoxus</name>
    <dbReference type="NCBI Taxonomy" id="34073"/>
    <lineage>
        <taxon>Bacteria</taxon>
        <taxon>Pseudomonadati</taxon>
        <taxon>Pseudomonadota</taxon>
        <taxon>Betaproteobacteria</taxon>
        <taxon>Burkholderiales</taxon>
        <taxon>Comamonadaceae</taxon>
        <taxon>Variovorax</taxon>
    </lineage>
</organism>
<proteinExistence type="predicted"/>
<dbReference type="InterPro" id="IPR050708">
    <property type="entry name" value="T6SS_VgrG/RHS"/>
</dbReference>
<dbReference type="Proteomes" id="UP000249135">
    <property type="component" value="Unassembled WGS sequence"/>
</dbReference>
<evidence type="ECO:0000256" key="2">
    <source>
        <dbReference type="SAM" id="MobiDB-lite"/>
    </source>
</evidence>
<dbReference type="PANTHER" id="PTHR32305">
    <property type="match status" value="1"/>
</dbReference>
<feature type="domain" description="Teneurin-like YD-shell" evidence="5">
    <location>
        <begin position="305"/>
        <end position="379"/>
    </location>
</feature>
<evidence type="ECO:0000313" key="6">
    <source>
        <dbReference type="EMBL" id="PZQ74750.1"/>
    </source>
</evidence>
<name>A0A2W5SIT2_VARPD</name>
<evidence type="ECO:0008006" key="8">
    <source>
        <dbReference type="Google" id="ProtNLM"/>
    </source>
</evidence>
<feature type="domain" description="DUF6531" evidence="4">
    <location>
        <begin position="181"/>
        <end position="260"/>
    </location>
</feature>
<dbReference type="EMBL" id="QFPP01000115">
    <property type="protein sequence ID" value="PZQ74750.1"/>
    <property type="molecule type" value="Genomic_DNA"/>
</dbReference>
<dbReference type="InterPro" id="IPR056823">
    <property type="entry name" value="TEN-like_YD-shell"/>
</dbReference>
<dbReference type="Gene3D" id="2.180.10.10">
    <property type="entry name" value="RHS repeat-associated core"/>
    <property type="match status" value="1"/>
</dbReference>
<gene>
    <name evidence="6" type="ORF">DI563_11445</name>
</gene>
<dbReference type="AlphaFoldDB" id="A0A2W5SIT2"/>
<dbReference type="Pfam" id="PF20148">
    <property type="entry name" value="DUF6531"/>
    <property type="match status" value="1"/>
</dbReference>
<comment type="caution">
    <text evidence="6">The sequence shown here is derived from an EMBL/GenBank/DDBJ whole genome shotgun (WGS) entry which is preliminary data.</text>
</comment>
<feature type="compositionally biased region" description="Low complexity" evidence="2">
    <location>
        <begin position="583"/>
        <end position="600"/>
    </location>
</feature>
<accession>A0A2W5SIT2</accession>